<name>A0ABY6G4F9_9MICO</name>
<organism evidence="2 3">
    <name type="scientific">Brachybacterium huguangmaarense</name>
    <dbReference type="NCBI Taxonomy" id="1652028"/>
    <lineage>
        <taxon>Bacteria</taxon>
        <taxon>Bacillati</taxon>
        <taxon>Actinomycetota</taxon>
        <taxon>Actinomycetes</taxon>
        <taxon>Micrococcales</taxon>
        <taxon>Dermabacteraceae</taxon>
        <taxon>Brachybacterium</taxon>
    </lineage>
</organism>
<reference evidence="2" key="1">
    <citation type="submission" date="2022-10" db="EMBL/GenBank/DDBJ databases">
        <title>Whole-Genome Sequencing of Brachybacterium huguangmaarense BRM-3, Isolated from Betula schmidtii.</title>
        <authorList>
            <person name="Haam D."/>
        </authorList>
    </citation>
    <scope>NUCLEOTIDE SEQUENCE</scope>
    <source>
        <strain evidence="2">BRM-3</strain>
    </source>
</reference>
<feature type="region of interest" description="Disordered" evidence="1">
    <location>
        <begin position="1"/>
        <end position="20"/>
    </location>
</feature>
<protein>
    <submittedName>
        <fullName evidence="2">Uncharacterized protein</fullName>
    </submittedName>
</protein>
<sequence length="152" mass="16645">MDHPAPPGADPGPGPAEDWTARRAEVIRAQEEALHAARRDEHEKATALLREGIAAFRAAGIDPVPLRARTDRGASVRTSLTGWYLKKDRSIAVDTEARYYVMRVAGGLAARFRGEDPEPTEAPLVVGRGARDGETFDLPELLEMRLRDPVIP</sequence>
<dbReference type="Proteomes" id="UP001164305">
    <property type="component" value="Chromosome"/>
</dbReference>
<accession>A0ABY6G4F9</accession>
<evidence type="ECO:0000313" key="2">
    <source>
        <dbReference type="EMBL" id="UYG17997.1"/>
    </source>
</evidence>
<gene>
    <name evidence="2" type="ORF">BRM3_06165</name>
</gene>
<dbReference type="RefSeq" id="WP_263595203.1">
    <property type="nucleotide sequence ID" value="NZ_CP107020.1"/>
</dbReference>
<evidence type="ECO:0000256" key="1">
    <source>
        <dbReference type="SAM" id="MobiDB-lite"/>
    </source>
</evidence>
<proteinExistence type="predicted"/>
<feature type="compositionally biased region" description="Pro residues" evidence="1">
    <location>
        <begin position="1"/>
        <end position="14"/>
    </location>
</feature>
<keyword evidence="3" id="KW-1185">Reference proteome</keyword>
<evidence type="ECO:0000313" key="3">
    <source>
        <dbReference type="Proteomes" id="UP001164305"/>
    </source>
</evidence>
<dbReference type="EMBL" id="CP107020">
    <property type="protein sequence ID" value="UYG17997.1"/>
    <property type="molecule type" value="Genomic_DNA"/>
</dbReference>